<protein>
    <recommendedName>
        <fullName evidence="5">Carboxypeptidase Q</fullName>
    </recommendedName>
    <alternativeName>
        <fullName evidence="20">Plasma glutamate carboxypeptidase</fullName>
    </alternativeName>
</protein>
<dbReference type="GO" id="GO:0004180">
    <property type="term" value="F:carboxypeptidase activity"/>
    <property type="evidence" value="ECO:0007669"/>
    <property type="project" value="UniProtKB-KW"/>
</dbReference>
<accession>A0A552X4P3</accession>
<evidence type="ECO:0000256" key="17">
    <source>
        <dbReference type="ARBA" id="ARBA00023180"/>
    </source>
</evidence>
<keyword evidence="14" id="KW-0333">Golgi apparatus</keyword>
<evidence type="ECO:0000256" key="8">
    <source>
        <dbReference type="ARBA" id="ARBA00022670"/>
    </source>
</evidence>
<keyword evidence="13" id="KW-0862">Zinc</keyword>
<evidence type="ECO:0000256" key="14">
    <source>
        <dbReference type="ARBA" id="ARBA00023034"/>
    </source>
</evidence>
<dbReference type="Pfam" id="PF04389">
    <property type="entry name" value="Peptidase_M28"/>
    <property type="match status" value="1"/>
</dbReference>
<dbReference type="SUPFAM" id="SSF53187">
    <property type="entry name" value="Zn-dependent exopeptidases"/>
    <property type="match status" value="1"/>
</dbReference>
<keyword evidence="10 21" id="KW-0732">Signal</keyword>
<evidence type="ECO:0000256" key="5">
    <source>
        <dbReference type="ARBA" id="ARBA00014116"/>
    </source>
</evidence>
<evidence type="ECO:0000313" key="24">
    <source>
        <dbReference type="Proteomes" id="UP000320359"/>
    </source>
</evidence>
<keyword evidence="9" id="KW-0479">Metal-binding</keyword>
<keyword evidence="18" id="KW-0458">Lysosome</keyword>
<evidence type="ECO:0000259" key="22">
    <source>
        <dbReference type="Pfam" id="PF04389"/>
    </source>
</evidence>
<dbReference type="GO" id="GO:0006508">
    <property type="term" value="P:proteolysis"/>
    <property type="evidence" value="ECO:0007669"/>
    <property type="project" value="UniProtKB-KW"/>
</dbReference>
<reference evidence="23 24" key="1">
    <citation type="submission" date="2019-07" db="EMBL/GenBank/DDBJ databases">
        <authorList>
            <person name="Yang M."/>
            <person name="Zhao D."/>
            <person name="Xiang H."/>
        </authorList>
    </citation>
    <scope>NUCLEOTIDE SEQUENCE [LARGE SCALE GENOMIC DNA]</scope>
    <source>
        <strain evidence="23 24">IM1326</strain>
    </source>
</reference>
<dbReference type="GO" id="GO:0005764">
    <property type="term" value="C:lysosome"/>
    <property type="evidence" value="ECO:0007669"/>
    <property type="project" value="UniProtKB-SubCell"/>
</dbReference>
<dbReference type="GO" id="GO:0046872">
    <property type="term" value="F:metal ion binding"/>
    <property type="evidence" value="ECO:0007669"/>
    <property type="project" value="UniProtKB-KW"/>
</dbReference>
<organism evidence="23 24">
    <name type="scientific">Aliidiomarina halalkaliphila</name>
    <dbReference type="NCBI Taxonomy" id="2593535"/>
    <lineage>
        <taxon>Bacteria</taxon>
        <taxon>Pseudomonadati</taxon>
        <taxon>Pseudomonadota</taxon>
        <taxon>Gammaproteobacteria</taxon>
        <taxon>Alteromonadales</taxon>
        <taxon>Idiomarinaceae</taxon>
        <taxon>Aliidiomarina</taxon>
    </lineage>
</organism>
<keyword evidence="6" id="KW-0964">Secreted</keyword>
<dbReference type="GO" id="GO:0005576">
    <property type="term" value="C:extracellular region"/>
    <property type="evidence" value="ECO:0007669"/>
    <property type="project" value="UniProtKB-SubCell"/>
</dbReference>
<keyword evidence="8" id="KW-0645">Protease</keyword>
<keyword evidence="11 23" id="KW-0378">Hydrolase</keyword>
<evidence type="ECO:0000256" key="21">
    <source>
        <dbReference type="SAM" id="SignalP"/>
    </source>
</evidence>
<sequence length="467" mass="50670">MRFLGLLVWVLSAGFAVQASVFTQSQLETARELRDAAMQETGAFEIVKDLTTRVGPRMPGSEGDARGVAWAKDALEAMNFDRVWLEPVTFPTWTRGVETARVLGDSSQPLVVTTLGYSPATPAGGIEAQVVMFDNLAALEAASADEVRGKIVFIRNEMERSKDGSTYGPAVSARSMGPVVAAEKGAAAIVIRSISTSEHRFAHTGMVRYNWDGDNNLVPAAALANADANQLERLVNLGEPVYLHLDLQPRYGDMYTSHNVIADIKGSEKPEEVVIISAHLDSWDLSPGVLDDGVGVAIVMETAKRLLGLEERPKRTVRVILFAAEEIGLLGARAYAEKHGEQVAQHFVGSESDFGAGRVYQLNARVQDDAWPVIAAIAEEMKPLGVELGERDARGGPDMLPMRSLGMSVVDLAQDGTYYFDYHHTMNDTLDQVDRTDLNQNVAAWLVFTWLAANSPVDFGSGANLIP</sequence>
<comment type="subunit">
    <text evidence="19">Homodimer. The monomeric form is inactive while the homodimer is active.</text>
</comment>
<dbReference type="GO" id="GO:0070573">
    <property type="term" value="F:metallodipeptidase activity"/>
    <property type="evidence" value="ECO:0007669"/>
    <property type="project" value="InterPro"/>
</dbReference>
<comment type="caution">
    <text evidence="23">The sequence shown here is derived from an EMBL/GenBank/DDBJ whole genome shotgun (WGS) entry which is preliminary data.</text>
</comment>
<dbReference type="PANTHER" id="PTHR12053">
    <property type="entry name" value="PROTEASE FAMILY M28 PLASMA GLUTAMATE CARBOXYPEPTIDASE-RELATED"/>
    <property type="match status" value="1"/>
</dbReference>
<dbReference type="EMBL" id="VJWL01000001">
    <property type="protein sequence ID" value="TRW49994.1"/>
    <property type="molecule type" value="Genomic_DNA"/>
</dbReference>
<evidence type="ECO:0000256" key="18">
    <source>
        <dbReference type="ARBA" id="ARBA00023228"/>
    </source>
</evidence>
<evidence type="ECO:0000256" key="4">
    <source>
        <dbReference type="ARBA" id="ARBA00004613"/>
    </source>
</evidence>
<evidence type="ECO:0000256" key="16">
    <source>
        <dbReference type="ARBA" id="ARBA00023145"/>
    </source>
</evidence>
<evidence type="ECO:0000256" key="19">
    <source>
        <dbReference type="ARBA" id="ARBA00025833"/>
    </source>
</evidence>
<keyword evidence="16" id="KW-0865">Zymogen</keyword>
<evidence type="ECO:0000256" key="3">
    <source>
        <dbReference type="ARBA" id="ARBA00004555"/>
    </source>
</evidence>
<evidence type="ECO:0000256" key="10">
    <source>
        <dbReference type="ARBA" id="ARBA00022729"/>
    </source>
</evidence>
<dbReference type="Gene3D" id="3.40.630.10">
    <property type="entry name" value="Zn peptidases"/>
    <property type="match status" value="1"/>
</dbReference>
<dbReference type="Gene3D" id="3.50.30.30">
    <property type="match status" value="1"/>
</dbReference>
<evidence type="ECO:0000256" key="9">
    <source>
        <dbReference type="ARBA" id="ARBA00022723"/>
    </source>
</evidence>
<dbReference type="PANTHER" id="PTHR12053:SF3">
    <property type="entry name" value="CARBOXYPEPTIDASE Q"/>
    <property type="match status" value="1"/>
</dbReference>
<dbReference type="InterPro" id="IPR039866">
    <property type="entry name" value="CPQ"/>
</dbReference>
<evidence type="ECO:0000256" key="15">
    <source>
        <dbReference type="ARBA" id="ARBA00023049"/>
    </source>
</evidence>
<dbReference type="OrthoDB" id="9769665at2"/>
<dbReference type="Proteomes" id="UP000320359">
    <property type="component" value="Unassembled WGS sequence"/>
</dbReference>
<feature type="chain" id="PRO_5021942401" description="Carboxypeptidase Q" evidence="21">
    <location>
        <begin position="20"/>
        <end position="467"/>
    </location>
</feature>
<keyword evidence="12" id="KW-0256">Endoplasmic reticulum</keyword>
<proteinExistence type="predicted"/>
<evidence type="ECO:0000256" key="2">
    <source>
        <dbReference type="ARBA" id="ARBA00004371"/>
    </source>
</evidence>
<evidence type="ECO:0000256" key="13">
    <source>
        <dbReference type="ARBA" id="ARBA00022833"/>
    </source>
</evidence>
<evidence type="ECO:0000313" key="23">
    <source>
        <dbReference type="EMBL" id="TRW49994.1"/>
    </source>
</evidence>
<dbReference type="AlphaFoldDB" id="A0A552X4P3"/>
<gene>
    <name evidence="23" type="ORF">FM042_03845</name>
</gene>
<evidence type="ECO:0000256" key="11">
    <source>
        <dbReference type="ARBA" id="ARBA00022801"/>
    </source>
</evidence>
<evidence type="ECO:0000256" key="20">
    <source>
        <dbReference type="ARBA" id="ARBA00033328"/>
    </source>
</evidence>
<comment type="subcellular location">
    <subcellularLocation>
        <location evidence="1">Endoplasmic reticulum</location>
    </subcellularLocation>
    <subcellularLocation>
        <location evidence="3">Golgi apparatus</location>
    </subcellularLocation>
    <subcellularLocation>
        <location evidence="2">Lysosome</location>
    </subcellularLocation>
    <subcellularLocation>
        <location evidence="4">Secreted</location>
    </subcellularLocation>
</comment>
<name>A0A552X4P3_9GAMM</name>
<dbReference type="RefSeq" id="WP_143234509.1">
    <property type="nucleotide sequence ID" value="NZ_VJWL01000001.1"/>
</dbReference>
<keyword evidence="15" id="KW-0482">Metalloprotease</keyword>
<keyword evidence="24" id="KW-1185">Reference proteome</keyword>
<evidence type="ECO:0000256" key="1">
    <source>
        <dbReference type="ARBA" id="ARBA00004240"/>
    </source>
</evidence>
<dbReference type="InterPro" id="IPR007484">
    <property type="entry name" value="Peptidase_M28"/>
</dbReference>
<evidence type="ECO:0000256" key="7">
    <source>
        <dbReference type="ARBA" id="ARBA00022645"/>
    </source>
</evidence>
<evidence type="ECO:0000256" key="6">
    <source>
        <dbReference type="ARBA" id="ARBA00022525"/>
    </source>
</evidence>
<keyword evidence="7" id="KW-0121">Carboxypeptidase</keyword>
<keyword evidence="17" id="KW-0325">Glycoprotein</keyword>
<evidence type="ECO:0000256" key="12">
    <source>
        <dbReference type="ARBA" id="ARBA00022824"/>
    </source>
</evidence>
<feature type="signal peptide" evidence="21">
    <location>
        <begin position="1"/>
        <end position="19"/>
    </location>
</feature>
<feature type="domain" description="Peptidase M28" evidence="22">
    <location>
        <begin position="259"/>
        <end position="447"/>
    </location>
</feature>